<feature type="compositionally biased region" description="Low complexity" evidence="1">
    <location>
        <begin position="187"/>
        <end position="197"/>
    </location>
</feature>
<feature type="compositionally biased region" description="Low complexity" evidence="1">
    <location>
        <begin position="135"/>
        <end position="175"/>
    </location>
</feature>
<feature type="compositionally biased region" description="Low complexity" evidence="1">
    <location>
        <begin position="215"/>
        <end position="235"/>
    </location>
</feature>
<dbReference type="PANTHER" id="PTHR24637:SF420">
    <property type="entry name" value="NEMATODE CUTICLE COLLAGEN N-TERMINAL DOMAIN-CONTAINING PROTEIN"/>
    <property type="match status" value="1"/>
</dbReference>
<evidence type="ECO:0000256" key="2">
    <source>
        <dbReference type="SAM" id="Phobius"/>
    </source>
</evidence>
<feature type="transmembrane region" description="Helical" evidence="2">
    <location>
        <begin position="55"/>
        <end position="73"/>
    </location>
</feature>
<keyword evidence="2" id="KW-0472">Membrane</keyword>
<accession>A0A6G4XE81</accession>
<organism evidence="3 4">
    <name type="scientific">Streptomyces mesophilus</name>
    <dbReference type="NCBI Taxonomy" id="1775132"/>
    <lineage>
        <taxon>Bacteria</taxon>
        <taxon>Bacillati</taxon>
        <taxon>Actinomycetota</taxon>
        <taxon>Actinomycetes</taxon>
        <taxon>Kitasatosporales</taxon>
        <taxon>Streptomycetaceae</taxon>
        <taxon>Streptomyces</taxon>
    </lineage>
</organism>
<dbReference type="PANTHER" id="PTHR24637">
    <property type="entry name" value="COLLAGEN"/>
    <property type="match status" value="1"/>
</dbReference>
<reference evidence="3 4" key="1">
    <citation type="submission" date="2020-02" db="EMBL/GenBank/DDBJ databases">
        <title>Whole-genome analyses of novel actinobacteria.</title>
        <authorList>
            <person name="Sahin N."/>
            <person name="Tokatli A."/>
        </authorList>
    </citation>
    <scope>NUCLEOTIDE SEQUENCE [LARGE SCALE GENOMIC DNA]</scope>
    <source>
        <strain evidence="3 4">YC504</strain>
    </source>
</reference>
<keyword evidence="3" id="KW-0176">Collagen</keyword>
<feature type="compositionally biased region" description="Basic and acidic residues" evidence="1">
    <location>
        <begin position="1"/>
        <end position="11"/>
    </location>
</feature>
<evidence type="ECO:0000313" key="3">
    <source>
        <dbReference type="EMBL" id="NGO75543.1"/>
    </source>
</evidence>
<proteinExistence type="predicted"/>
<dbReference type="AlphaFoldDB" id="A0A6G4XE81"/>
<keyword evidence="4" id="KW-1185">Reference proteome</keyword>
<name>A0A6G4XE81_9ACTN</name>
<sequence length="295" mass="29504">MCTASEDRSDPSRTTPCPVSGGREVRLPRFGPRPPPEASVTNRIERLLALRWRKIFLVCVLIALCGIAVILWARIDEGERRADGLAQEATRRGEALSTLAEDVRTLRRQVSAAGETPAVPDPSEAVDDLLARVRAPAGAPGAPGRAGQSGARGERGPAGPSGTPGSPGADGEPGPSGEPGVGGAPGPAGADGAMGPAGPAGPPGDGGTKGERGDTGPAGPAGPEGAQGPRGEAGPSCPDGYSLQVPAADPDALVCRRGIAPSPSQAAAILPVLPTLRRRPGPEEQDDGGEESVLA</sequence>
<feature type="compositionally biased region" description="Acidic residues" evidence="1">
    <location>
        <begin position="283"/>
        <end position="295"/>
    </location>
</feature>
<feature type="compositionally biased region" description="Gly residues" evidence="1">
    <location>
        <begin position="177"/>
        <end position="186"/>
    </location>
</feature>
<dbReference type="EMBL" id="JAAKZW010000016">
    <property type="protein sequence ID" value="NGO75543.1"/>
    <property type="molecule type" value="Genomic_DNA"/>
</dbReference>
<keyword evidence="2" id="KW-1133">Transmembrane helix</keyword>
<evidence type="ECO:0000313" key="4">
    <source>
        <dbReference type="Proteomes" id="UP000481109"/>
    </source>
</evidence>
<evidence type="ECO:0000256" key="1">
    <source>
        <dbReference type="SAM" id="MobiDB-lite"/>
    </source>
</evidence>
<comment type="caution">
    <text evidence="3">The sequence shown here is derived from an EMBL/GenBank/DDBJ whole genome shotgun (WGS) entry which is preliminary data.</text>
</comment>
<protein>
    <submittedName>
        <fullName evidence="3">Collagen-like protein</fullName>
    </submittedName>
</protein>
<dbReference type="InterPro" id="IPR008160">
    <property type="entry name" value="Collagen"/>
</dbReference>
<feature type="region of interest" description="Disordered" evidence="1">
    <location>
        <begin position="135"/>
        <end position="245"/>
    </location>
</feature>
<gene>
    <name evidence="3" type="ORF">G6045_07600</name>
</gene>
<feature type="region of interest" description="Disordered" evidence="1">
    <location>
        <begin position="1"/>
        <end position="36"/>
    </location>
</feature>
<keyword evidence="2" id="KW-0812">Transmembrane</keyword>
<dbReference type="Pfam" id="PF01391">
    <property type="entry name" value="Collagen"/>
    <property type="match status" value="1"/>
</dbReference>
<feature type="region of interest" description="Disordered" evidence="1">
    <location>
        <begin position="259"/>
        <end position="295"/>
    </location>
</feature>
<dbReference type="Proteomes" id="UP000481109">
    <property type="component" value="Unassembled WGS sequence"/>
</dbReference>